<dbReference type="PANTHER" id="PTHR38815:SF1">
    <property type="entry name" value="DUF373 FAMILY PROTEIN"/>
    <property type="match status" value="1"/>
</dbReference>
<keyword evidence="1" id="KW-0472">Membrane</keyword>
<dbReference type="Proteomes" id="UP000509448">
    <property type="component" value="Chromosome"/>
</dbReference>
<accession>A0A4P2VJQ8</accession>
<evidence type="ECO:0000256" key="1">
    <source>
        <dbReference type="SAM" id="Phobius"/>
    </source>
</evidence>
<proteinExistence type="predicted"/>
<feature type="transmembrane region" description="Helical" evidence="1">
    <location>
        <begin position="163"/>
        <end position="184"/>
    </location>
</feature>
<evidence type="ECO:0000313" key="3">
    <source>
        <dbReference type="Proteomes" id="UP000509448"/>
    </source>
</evidence>
<dbReference type="AlphaFoldDB" id="A0A4P2VJQ8"/>
<gene>
    <name evidence="2" type="ORF">NAS2_0132</name>
</gene>
<reference evidence="2 3" key="1">
    <citation type="journal article" date="2019" name="ISME J.">
        <title>Isolation and characterization of a thermophilic sulfur- and iron-reducing thaumarchaeote from a terrestrial acidic hot spring.</title>
        <authorList>
            <person name="Kato S."/>
            <person name="Itoh T."/>
            <person name="Yuki M."/>
            <person name="Nagamori M."/>
            <person name="Ohnishi M."/>
            <person name="Uematsu K."/>
            <person name="Suzuki K."/>
            <person name="Takashina T."/>
            <person name="Ohkuma M."/>
        </authorList>
    </citation>
    <scope>NUCLEOTIDE SEQUENCE [LARGE SCALE GENOMIC DNA]</scope>
    <source>
        <strain evidence="2 3">NAS-02</strain>
    </source>
</reference>
<feature type="transmembrane region" description="Helical" evidence="1">
    <location>
        <begin position="330"/>
        <end position="353"/>
    </location>
</feature>
<organism evidence="2 3">
    <name type="scientific">Conexivisphaera calida</name>
    <dbReference type="NCBI Taxonomy" id="1874277"/>
    <lineage>
        <taxon>Archaea</taxon>
        <taxon>Nitrososphaerota</taxon>
        <taxon>Conexivisphaeria</taxon>
        <taxon>Conexivisphaerales</taxon>
        <taxon>Conexivisphaeraceae</taxon>
        <taxon>Conexivisphaera</taxon>
    </lineage>
</organism>
<dbReference type="PANTHER" id="PTHR38815">
    <property type="entry name" value="HYPOTHETICAL MEMBRANE PROTEIN, CONSERVED, DUF373 FAMILY"/>
    <property type="match status" value="1"/>
</dbReference>
<keyword evidence="3" id="KW-1185">Reference proteome</keyword>
<protein>
    <recommendedName>
        <fullName evidence="4">DUF373 family protein</fullName>
    </recommendedName>
</protein>
<feature type="transmembrane region" description="Helical" evidence="1">
    <location>
        <begin position="264"/>
        <end position="294"/>
    </location>
</feature>
<evidence type="ECO:0008006" key="4">
    <source>
        <dbReference type="Google" id="ProtNLM"/>
    </source>
</evidence>
<feature type="transmembrane region" description="Helical" evidence="1">
    <location>
        <begin position="190"/>
        <end position="209"/>
    </location>
</feature>
<evidence type="ECO:0000313" key="2">
    <source>
        <dbReference type="EMBL" id="BBE41538.1"/>
    </source>
</evidence>
<dbReference type="Pfam" id="PF04123">
    <property type="entry name" value="DUF373"/>
    <property type="match status" value="1"/>
</dbReference>
<name>A0A4P2VJQ8_9ARCH</name>
<feature type="transmembrane region" description="Helical" evidence="1">
    <location>
        <begin position="306"/>
        <end position="324"/>
    </location>
</feature>
<keyword evidence="1" id="KW-1133">Transmembrane helix</keyword>
<dbReference type="RefSeq" id="WP_174447876.1">
    <property type="nucleotide sequence ID" value="NZ_AP018732.1"/>
</dbReference>
<sequence>MESAGGKILVLNVDRDDDLGLKASVDTPIVGRDRCLDAAVKLALADPEEADANGIFAAVHMADDLKSRGYDVEVAVLAGHHTSSFEADRRIRNQAAQVISTVKPSGIVFVSDGADDETVIPIIQQFAPILSVQRVVIRHSGSIEESYEVLARYLKLALGDIRYSRYVLGVPGALLLLLGVLALYHLEVYAGYAILILLGVAMMYKGFGVDEALARARRSPIFTLSLFTLAASAILVASGIVQASHVVQSLDLSLRPPGVSATQYMAGAAISTALPYIWVAFILYPLVMTAYYAVRRSYKALRSISAFAAAALLYYPLMELALFIENPYRSVSLVLMALFTSLAALSLLTYFIYRILRSHQRDRWERARGSTGQ</sequence>
<dbReference type="KEGG" id="ccai:NAS2_0132"/>
<dbReference type="GeneID" id="55583952"/>
<dbReference type="EMBL" id="AP018732">
    <property type="protein sequence ID" value="BBE41538.1"/>
    <property type="molecule type" value="Genomic_DNA"/>
</dbReference>
<keyword evidence="1" id="KW-0812">Transmembrane</keyword>
<dbReference type="OrthoDB" id="31282at2157"/>
<dbReference type="InterPro" id="IPR007254">
    <property type="entry name" value="DUF373"/>
</dbReference>
<feature type="transmembrane region" description="Helical" evidence="1">
    <location>
        <begin position="221"/>
        <end position="244"/>
    </location>
</feature>